<evidence type="ECO:0000313" key="1">
    <source>
        <dbReference type="EMBL" id="ABU81919.1"/>
    </source>
</evidence>
<dbReference type="EMBL" id="CP000816">
    <property type="protein sequence ID" value="ABU81919.1"/>
    <property type="molecule type" value="Genomic_DNA"/>
</dbReference>
<dbReference type="AlphaFoldDB" id="A8AAG7"/>
<evidence type="ECO:0000313" key="2">
    <source>
        <dbReference type="Proteomes" id="UP000000262"/>
    </source>
</evidence>
<proteinExistence type="predicted"/>
<dbReference type="Proteomes" id="UP000000262">
    <property type="component" value="Chromosome"/>
</dbReference>
<organism evidence="1 2">
    <name type="scientific">Ignicoccus hospitalis (strain KIN4/I / DSM 18386 / JCM 14125)</name>
    <dbReference type="NCBI Taxonomy" id="453591"/>
    <lineage>
        <taxon>Archaea</taxon>
        <taxon>Thermoproteota</taxon>
        <taxon>Thermoprotei</taxon>
        <taxon>Desulfurococcales</taxon>
        <taxon>Desulfurococcaceae</taxon>
        <taxon>Ignicoccus</taxon>
    </lineage>
</organism>
<dbReference type="RefSeq" id="WP_011998771.1">
    <property type="nucleotide sequence ID" value="NC_009776.1"/>
</dbReference>
<gene>
    <name evidence="1" type="ordered locus">Igni_0737</name>
</gene>
<protein>
    <submittedName>
        <fullName evidence="1">Uncharacterized protein</fullName>
    </submittedName>
</protein>
<keyword evidence="2" id="KW-1185">Reference proteome</keyword>
<dbReference type="GeneID" id="5562436"/>
<dbReference type="STRING" id="453591.Igni_0737"/>
<sequence length="103" mass="11846">MFKPVDVDVFVVEAERGLAGNVYVAVAMGRVPSEQKPKLTFFVVPPSEIQKNINKYKEVVKFVNVESEEFKKLRPELRRLAREAIRSPSSYIPPEVVEELRKK</sequence>
<dbReference type="OrthoDB" id="383044at2157"/>
<reference evidence="1 2" key="1">
    <citation type="journal article" date="2008" name="Genome Biol.">
        <title>A genomic analysis of the archaeal system Ignicoccus hospitalis-Nanoarchaeum equitans.</title>
        <authorList>
            <person name="Podar M."/>
            <person name="Anderson I."/>
            <person name="Makarova K.S."/>
            <person name="Elkins J.G."/>
            <person name="Ivanova N."/>
            <person name="Wall M.A."/>
            <person name="Lykidis A."/>
            <person name="Mavromatis K."/>
            <person name="Sun H."/>
            <person name="Hudson M.E."/>
            <person name="Chen W."/>
            <person name="Deciu C."/>
            <person name="Hutchison D."/>
            <person name="Eads J.R."/>
            <person name="Anderson A."/>
            <person name="Fernandes F."/>
            <person name="Szeto E."/>
            <person name="Lapidus A."/>
            <person name="Kyrpides N.C."/>
            <person name="Saier M.H.Jr."/>
            <person name="Richardson P.M."/>
            <person name="Rachel R."/>
            <person name="Huber H."/>
            <person name="Eisen J.A."/>
            <person name="Koonin E.V."/>
            <person name="Keller M."/>
            <person name="Stetter K.O."/>
        </authorList>
    </citation>
    <scope>NUCLEOTIDE SEQUENCE [LARGE SCALE GENOMIC DNA]</scope>
    <source>
        <strain evidence="2">KIN4/I / DSM 18386 / JCM 14125</strain>
    </source>
</reference>
<name>A8AAG7_IGNH4</name>
<dbReference type="HOGENOM" id="CLU_2257329_0_0_2"/>
<dbReference type="KEGG" id="iho:Igni_0737"/>
<accession>A8AAG7</accession>